<feature type="region of interest" description="Disordered" evidence="1">
    <location>
        <begin position="1"/>
        <end position="32"/>
    </location>
</feature>
<feature type="compositionally biased region" description="Basic and acidic residues" evidence="1">
    <location>
        <begin position="1"/>
        <end position="14"/>
    </location>
</feature>
<dbReference type="Gramene" id="KOM54748">
    <property type="protein sequence ID" value="KOM54748"/>
    <property type="gene ID" value="LR48_Vigan10g064000"/>
</dbReference>
<evidence type="ECO:0000313" key="3">
    <source>
        <dbReference type="Proteomes" id="UP000053144"/>
    </source>
</evidence>
<evidence type="ECO:0000256" key="1">
    <source>
        <dbReference type="SAM" id="MobiDB-lite"/>
    </source>
</evidence>
<dbReference type="AlphaFoldDB" id="A0A0L9VID0"/>
<feature type="compositionally biased region" description="Acidic residues" evidence="1">
    <location>
        <begin position="181"/>
        <end position="200"/>
    </location>
</feature>
<dbReference type="EMBL" id="CM003380">
    <property type="protein sequence ID" value="KOM54748.1"/>
    <property type="molecule type" value="Genomic_DNA"/>
</dbReference>
<proteinExistence type="predicted"/>
<sequence length="200" mass="22588">MESEKNSESAKEMKPQVPLSASLPLSSTNELPLAPLRGENAAEGKNQHTHLPLSVLPLSGDYGTAECRSEVTKYKNNSFSTVINKLDKEDNLIDHSSNHHCGNKYLRLNERSTKLEDTLQQFMQDAEKLLLPSLHRLSLKDLLWINFECFQQEFQKVEKSLIIIHKKLDEDNALITPSTSESDDEDDTTEVEAMETSDSD</sequence>
<feature type="region of interest" description="Disordered" evidence="1">
    <location>
        <begin position="173"/>
        <end position="200"/>
    </location>
</feature>
<dbReference type="Proteomes" id="UP000053144">
    <property type="component" value="Chromosome 10"/>
</dbReference>
<gene>
    <name evidence="2" type="ORF">LR48_Vigan10g064000</name>
</gene>
<evidence type="ECO:0000313" key="2">
    <source>
        <dbReference type="EMBL" id="KOM54748.1"/>
    </source>
</evidence>
<organism evidence="2 3">
    <name type="scientific">Phaseolus angularis</name>
    <name type="common">Azuki bean</name>
    <name type="synonym">Vigna angularis</name>
    <dbReference type="NCBI Taxonomy" id="3914"/>
    <lineage>
        <taxon>Eukaryota</taxon>
        <taxon>Viridiplantae</taxon>
        <taxon>Streptophyta</taxon>
        <taxon>Embryophyta</taxon>
        <taxon>Tracheophyta</taxon>
        <taxon>Spermatophyta</taxon>
        <taxon>Magnoliopsida</taxon>
        <taxon>eudicotyledons</taxon>
        <taxon>Gunneridae</taxon>
        <taxon>Pentapetalae</taxon>
        <taxon>rosids</taxon>
        <taxon>fabids</taxon>
        <taxon>Fabales</taxon>
        <taxon>Fabaceae</taxon>
        <taxon>Papilionoideae</taxon>
        <taxon>50 kb inversion clade</taxon>
        <taxon>NPAAA clade</taxon>
        <taxon>indigoferoid/millettioid clade</taxon>
        <taxon>Phaseoleae</taxon>
        <taxon>Vigna</taxon>
    </lineage>
</organism>
<accession>A0A0L9VID0</accession>
<reference evidence="3" key="1">
    <citation type="journal article" date="2015" name="Proc. Natl. Acad. Sci. U.S.A.">
        <title>Genome sequencing of adzuki bean (Vigna angularis) provides insight into high starch and low fat accumulation and domestication.</title>
        <authorList>
            <person name="Yang K."/>
            <person name="Tian Z."/>
            <person name="Chen C."/>
            <person name="Luo L."/>
            <person name="Zhao B."/>
            <person name="Wang Z."/>
            <person name="Yu L."/>
            <person name="Li Y."/>
            <person name="Sun Y."/>
            <person name="Li W."/>
            <person name="Chen Y."/>
            <person name="Li Y."/>
            <person name="Zhang Y."/>
            <person name="Ai D."/>
            <person name="Zhao J."/>
            <person name="Shang C."/>
            <person name="Ma Y."/>
            <person name="Wu B."/>
            <person name="Wang M."/>
            <person name="Gao L."/>
            <person name="Sun D."/>
            <person name="Zhang P."/>
            <person name="Guo F."/>
            <person name="Wang W."/>
            <person name="Li Y."/>
            <person name="Wang J."/>
            <person name="Varshney R.K."/>
            <person name="Wang J."/>
            <person name="Ling H.Q."/>
            <person name="Wan P."/>
        </authorList>
    </citation>
    <scope>NUCLEOTIDE SEQUENCE</scope>
    <source>
        <strain evidence="3">cv. Jingnong 6</strain>
    </source>
</reference>
<protein>
    <submittedName>
        <fullName evidence="2">Uncharacterized protein</fullName>
    </submittedName>
</protein>
<name>A0A0L9VID0_PHAAN</name>